<dbReference type="InterPro" id="IPR051722">
    <property type="entry name" value="Endocytosis_PI4K-reg_protein"/>
</dbReference>
<accession>A0A0K1ETL9</accession>
<feature type="chain" id="PRO_5005459998" evidence="5">
    <location>
        <begin position="30"/>
        <end position="462"/>
    </location>
</feature>
<evidence type="ECO:0000256" key="2">
    <source>
        <dbReference type="ARBA" id="ARBA00038251"/>
    </source>
</evidence>
<dbReference type="Pfam" id="PF13432">
    <property type="entry name" value="TPR_16"/>
    <property type="match status" value="2"/>
</dbReference>
<dbReference type="STRING" id="52.CMC5_082350"/>
<comment type="function">
    <text evidence="1">Involved in endocytosis.</text>
</comment>
<evidence type="ECO:0000313" key="6">
    <source>
        <dbReference type="EMBL" id="AKT43997.1"/>
    </source>
</evidence>
<name>A0A0K1ETL9_CHOCO</name>
<feature type="signal peptide" evidence="5">
    <location>
        <begin position="1"/>
        <end position="29"/>
    </location>
</feature>
<dbReference type="InterPro" id="IPR019734">
    <property type="entry name" value="TPR_rpt"/>
</dbReference>
<evidence type="ECO:0000256" key="1">
    <source>
        <dbReference type="ARBA" id="ARBA00002550"/>
    </source>
</evidence>
<dbReference type="Proteomes" id="UP000067626">
    <property type="component" value="Chromosome"/>
</dbReference>
<keyword evidence="3" id="KW-0802">TPR repeat</keyword>
<evidence type="ECO:0000256" key="4">
    <source>
        <dbReference type="SAM" id="MobiDB-lite"/>
    </source>
</evidence>
<dbReference type="RefSeq" id="WP_050435393.1">
    <property type="nucleotide sequence ID" value="NZ_CP012159.1"/>
</dbReference>
<dbReference type="InterPro" id="IPR011990">
    <property type="entry name" value="TPR-like_helical_dom_sf"/>
</dbReference>
<keyword evidence="5" id="KW-0732">Signal</keyword>
<dbReference type="AlphaFoldDB" id="A0A0K1ETL9"/>
<dbReference type="KEGG" id="ccro:CMC5_082350"/>
<proteinExistence type="inferred from homology"/>
<organism evidence="6 7">
    <name type="scientific">Chondromyces crocatus</name>
    <dbReference type="NCBI Taxonomy" id="52"/>
    <lineage>
        <taxon>Bacteria</taxon>
        <taxon>Pseudomonadati</taxon>
        <taxon>Myxococcota</taxon>
        <taxon>Polyangia</taxon>
        <taxon>Polyangiales</taxon>
        <taxon>Polyangiaceae</taxon>
        <taxon>Chondromyces</taxon>
    </lineage>
</organism>
<dbReference type="SMART" id="SM00028">
    <property type="entry name" value="TPR"/>
    <property type="match status" value="3"/>
</dbReference>
<evidence type="ECO:0000256" key="3">
    <source>
        <dbReference type="PROSITE-ProRule" id="PRU00339"/>
    </source>
</evidence>
<dbReference type="PANTHER" id="PTHR23083">
    <property type="entry name" value="TETRATRICOPEPTIDE REPEAT PROTEIN, TPR"/>
    <property type="match status" value="1"/>
</dbReference>
<dbReference type="PROSITE" id="PS51257">
    <property type="entry name" value="PROKAR_LIPOPROTEIN"/>
    <property type="match status" value="1"/>
</dbReference>
<reference evidence="6 7" key="1">
    <citation type="submission" date="2015-07" db="EMBL/GenBank/DDBJ databases">
        <title>Genome analysis of myxobacterium Chondromyces crocatus Cm c5 reveals a high potential for natural compound synthesis and the genetic basis for the loss of fruiting body formation.</title>
        <authorList>
            <person name="Zaburannyi N."/>
            <person name="Bunk B."/>
            <person name="Maier J."/>
            <person name="Overmann J."/>
            <person name="Mueller R."/>
        </authorList>
    </citation>
    <scope>NUCLEOTIDE SEQUENCE [LARGE SCALE GENOMIC DNA]</scope>
    <source>
        <strain evidence="6 7">Cm c5</strain>
    </source>
</reference>
<feature type="repeat" description="TPR" evidence="3">
    <location>
        <begin position="194"/>
        <end position="227"/>
    </location>
</feature>
<protein>
    <submittedName>
        <fullName evidence="6">Uncharacterized protein</fullName>
    </submittedName>
</protein>
<dbReference type="Gene3D" id="1.25.40.10">
    <property type="entry name" value="Tetratricopeptide repeat domain"/>
    <property type="match status" value="1"/>
</dbReference>
<feature type="region of interest" description="Disordered" evidence="4">
    <location>
        <begin position="436"/>
        <end position="462"/>
    </location>
</feature>
<dbReference type="SUPFAM" id="SSF48452">
    <property type="entry name" value="TPR-like"/>
    <property type="match status" value="1"/>
</dbReference>
<evidence type="ECO:0000313" key="7">
    <source>
        <dbReference type="Proteomes" id="UP000067626"/>
    </source>
</evidence>
<keyword evidence="7" id="KW-1185">Reference proteome</keyword>
<evidence type="ECO:0000256" key="5">
    <source>
        <dbReference type="SAM" id="SignalP"/>
    </source>
</evidence>
<sequence length="462" mass="49405">MRAITNTALVALSLLGMSLMGSGCSGRQAMRPTPPGASALGVAPSWVPSFTPAQRALLQPPDTPVQTPARRVFPDLTRFGYAGEHRMEEPEESLHFTRMVVTIIKDSPRLYVLMETPPEVANLVAQYGPTGPAEADEWQTLQRDPRGIGLLAPTPTAAALRAAHTRGETHLAQGDIPAARTAFDEAVTHGPQHPAALIGLGRAHLAGNALDAAEQAFQRAVTADPTLSTAHTGLAEVAERRGDLPLARKHIATALAYHPRSARAWSVASRITPGGAGQGRIDPFPIFLDVDSVGAIHVGAAPSGPAQIYAGCRAVLRYEPDVRAEIFKQPASTPYYLSVVEEVVCLEAAIGAYFVEQAEADKANDPTTPRSPDPLPEPDPRIETLARMAHQEGLAGYAMFEILGSHRPERARGAPQDLHEAVVRYIERHILSQDQPLPDGLYQTKRAPTPGPTTLALSSPRP</sequence>
<comment type="similarity">
    <text evidence="2">Belongs to the YPP1 family.</text>
</comment>
<dbReference type="PANTHER" id="PTHR23083:SF464">
    <property type="entry name" value="TETRATRICOPEPTIDE REPEAT DOMAIN 7, ISOFORM A"/>
    <property type="match status" value="1"/>
</dbReference>
<dbReference type="PROSITE" id="PS50005">
    <property type="entry name" value="TPR"/>
    <property type="match status" value="1"/>
</dbReference>
<dbReference type="EMBL" id="CP012159">
    <property type="protein sequence ID" value="AKT43997.1"/>
    <property type="molecule type" value="Genomic_DNA"/>
</dbReference>
<feature type="region of interest" description="Disordered" evidence="4">
    <location>
        <begin position="360"/>
        <end position="380"/>
    </location>
</feature>
<gene>
    <name evidence="6" type="ORF">CMC5_082350</name>
</gene>